<feature type="binding site" evidence="6">
    <location>
        <begin position="5"/>
        <end position="7"/>
    </location>
    <ligand>
        <name>N(1)-(5-phospho-beta-D-ribosyl)glycinamide</name>
        <dbReference type="ChEBI" id="CHEBI:143788"/>
    </ligand>
</feature>
<keyword evidence="3 6" id="KW-0658">Purine biosynthesis</keyword>
<dbReference type="InterPro" id="IPR001555">
    <property type="entry name" value="GART_AS"/>
</dbReference>
<dbReference type="HAMAP" id="MF_01930">
    <property type="entry name" value="PurN"/>
    <property type="match status" value="1"/>
</dbReference>
<comment type="pathway">
    <text evidence="1 6">Purine metabolism; IMP biosynthesis via de novo pathway; N(2)-formyl-N(1)-(5-phospho-D-ribosyl)glycinamide from N(1)-(5-phospho-D-ribosyl)glycinamide (10-formyl THF route): step 1/1.</text>
</comment>
<comment type="catalytic activity">
    <reaction evidence="5 6">
        <text>N(1)-(5-phospho-beta-D-ribosyl)glycinamide + (6R)-10-formyltetrahydrofolate = N(2)-formyl-N(1)-(5-phospho-beta-D-ribosyl)glycinamide + (6S)-5,6,7,8-tetrahydrofolate + H(+)</text>
        <dbReference type="Rhea" id="RHEA:15053"/>
        <dbReference type="ChEBI" id="CHEBI:15378"/>
        <dbReference type="ChEBI" id="CHEBI:57453"/>
        <dbReference type="ChEBI" id="CHEBI:143788"/>
        <dbReference type="ChEBI" id="CHEBI:147286"/>
        <dbReference type="ChEBI" id="CHEBI:195366"/>
        <dbReference type="EC" id="2.1.2.2"/>
    </reaction>
</comment>
<evidence type="ECO:0000313" key="8">
    <source>
        <dbReference type="EMBL" id="SFP37677.1"/>
    </source>
</evidence>
<dbReference type="EMBL" id="FOXP01000001">
    <property type="protein sequence ID" value="SFP37677.1"/>
    <property type="molecule type" value="Genomic_DNA"/>
</dbReference>
<evidence type="ECO:0000256" key="1">
    <source>
        <dbReference type="ARBA" id="ARBA00005054"/>
    </source>
</evidence>
<feature type="binding site" evidence="6">
    <location>
        <position position="53"/>
    </location>
    <ligand>
        <name>(6R)-10-formyltetrahydrofolate</name>
        <dbReference type="ChEBI" id="CHEBI:195366"/>
    </ligand>
</feature>
<feature type="domain" description="Formyl transferase N-terminal" evidence="7">
    <location>
        <begin position="2"/>
        <end position="169"/>
    </location>
</feature>
<dbReference type="UniPathway" id="UPA00074">
    <property type="reaction ID" value="UER00126"/>
</dbReference>
<organism evidence="8 9">
    <name type="scientific">Sphingomonas rubra</name>
    <dbReference type="NCBI Taxonomy" id="634430"/>
    <lineage>
        <taxon>Bacteria</taxon>
        <taxon>Pseudomonadati</taxon>
        <taxon>Pseudomonadota</taxon>
        <taxon>Alphaproteobacteria</taxon>
        <taxon>Sphingomonadales</taxon>
        <taxon>Sphingomonadaceae</taxon>
        <taxon>Sphingomonas</taxon>
    </lineage>
</organism>
<dbReference type="GO" id="GO:0006189">
    <property type="term" value="P:'de novo' IMP biosynthetic process"/>
    <property type="evidence" value="ECO:0007669"/>
    <property type="project" value="UniProtKB-UniRule"/>
</dbReference>
<keyword evidence="9" id="KW-1185">Reference proteome</keyword>
<evidence type="ECO:0000259" key="7">
    <source>
        <dbReference type="Pfam" id="PF00551"/>
    </source>
</evidence>
<dbReference type="Pfam" id="PF00551">
    <property type="entry name" value="Formyl_trans_N"/>
    <property type="match status" value="1"/>
</dbReference>
<dbReference type="SUPFAM" id="SSF53328">
    <property type="entry name" value="Formyltransferase"/>
    <property type="match status" value="1"/>
</dbReference>
<dbReference type="PANTHER" id="PTHR43369">
    <property type="entry name" value="PHOSPHORIBOSYLGLYCINAMIDE FORMYLTRANSFERASE"/>
    <property type="match status" value="1"/>
</dbReference>
<dbReference type="NCBIfam" id="TIGR00639">
    <property type="entry name" value="PurN"/>
    <property type="match status" value="1"/>
</dbReference>
<protein>
    <recommendedName>
        <fullName evidence="6">Phosphoribosylglycinamide formyltransferase</fullName>
        <ecNumber evidence="6">2.1.2.2</ecNumber>
    </recommendedName>
    <alternativeName>
        <fullName evidence="6">5'-phosphoribosylglycinamide transformylase</fullName>
    </alternativeName>
    <alternativeName>
        <fullName evidence="6">GAR transformylase</fullName>
        <shortName evidence="6">GART</shortName>
    </alternativeName>
</protein>
<feature type="active site" description="Proton donor" evidence="6">
    <location>
        <position position="97"/>
    </location>
</feature>
<dbReference type="GO" id="GO:0005829">
    <property type="term" value="C:cytosol"/>
    <property type="evidence" value="ECO:0007669"/>
    <property type="project" value="TreeGrafter"/>
</dbReference>
<feature type="binding site" evidence="6">
    <location>
        <begin position="78"/>
        <end position="81"/>
    </location>
    <ligand>
        <name>(6R)-10-formyltetrahydrofolate</name>
        <dbReference type="ChEBI" id="CHEBI:195366"/>
    </ligand>
</feature>
<dbReference type="Proteomes" id="UP000199586">
    <property type="component" value="Unassembled WGS sequence"/>
</dbReference>
<evidence type="ECO:0000256" key="3">
    <source>
        <dbReference type="ARBA" id="ARBA00022755"/>
    </source>
</evidence>
<reference evidence="8 9" key="1">
    <citation type="submission" date="2016-10" db="EMBL/GenBank/DDBJ databases">
        <authorList>
            <person name="de Groot N.N."/>
        </authorList>
    </citation>
    <scope>NUCLEOTIDE SEQUENCE [LARGE SCALE GENOMIC DNA]</scope>
    <source>
        <strain evidence="8 9">CGMCC 1.9113</strain>
    </source>
</reference>
<comment type="similarity">
    <text evidence="4 6">Belongs to the GART family.</text>
</comment>
<dbReference type="CDD" id="cd08645">
    <property type="entry name" value="FMT_core_GART"/>
    <property type="match status" value="1"/>
</dbReference>
<evidence type="ECO:0000256" key="2">
    <source>
        <dbReference type="ARBA" id="ARBA00022679"/>
    </source>
</evidence>
<accession>A0A1I5PUT6</accession>
<dbReference type="AlphaFoldDB" id="A0A1I5PUT6"/>
<name>A0A1I5PUT6_9SPHN</name>
<dbReference type="PROSITE" id="PS00373">
    <property type="entry name" value="GART"/>
    <property type="match status" value="1"/>
</dbReference>
<dbReference type="EC" id="2.1.2.2" evidence="6"/>
<evidence type="ECO:0000256" key="4">
    <source>
        <dbReference type="ARBA" id="ARBA00038440"/>
    </source>
</evidence>
<sequence>MSGRGSNMMALVEQARGYTVALVASDKPDAAGLAWAREHGLATFALSPKGIGKAAYEDALDAALRDAGVEVIALAGYMRLLSDAFVARWRGRIVNIHPSLLPLYKGLDTHARAIAAGDGHGGCSVHLVTEELDGGTVLGQARVAVQPGDTADTLAARVLVAEHALYPRILAEFVMTPLDHVRAVALQLPEAEERADGFFVAGERFAAVEGDVLRVRDDDGWADVALGGEVDWPAVEDRVARGWELVAPAGLLEAGGR</sequence>
<dbReference type="InterPro" id="IPR004607">
    <property type="entry name" value="GART"/>
</dbReference>
<evidence type="ECO:0000313" key="9">
    <source>
        <dbReference type="Proteomes" id="UP000199586"/>
    </source>
</evidence>
<evidence type="ECO:0000256" key="5">
    <source>
        <dbReference type="ARBA" id="ARBA00047664"/>
    </source>
</evidence>
<feature type="site" description="Raises pKa of active site His" evidence="6">
    <location>
        <position position="133"/>
    </location>
</feature>
<comment type="function">
    <text evidence="6">Catalyzes the transfer of a formyl group from 10-formyltetrahydrofolate to 5-phospho-ribosyl-glycinamide (GAR), producing 5-phospho-ribosyl-N-formylglycinamide (FGAR) and tetrahydrofolate.</text>
</comment>
<evidence type="ECO:0000256" key="6">
    <source>
        <dbReference type="HAMAP-Rule" id="MF_01930"/>
    </source>
</evidence>
<proteinExistence type="inferred from homology"/>
<dbReference type="PANTHER" id="PTHR43369:SF2">
    <property type="entry name" value="PHOSPHORIBOSYLGLYCINAMIDE FORMYLTRANSFERASE"/>
    <property type="match status" value="1"/>
</dbReference>
<dbReference type="STRING" id="634430.SAMN04488241_101237"/>
<dbReference type="InterPro" id="IPR036477">
    <property type="entry name" value="Formyl_transf_N_sf"/>
</dbReference>
<feature type="binding site" evidence="6">
    <location>
        <position position="95"/>
    </location>
    <ligand>
        <name>(6R)-10-formyltetrahydrofolate</name>
        <dbReference type="ChEBI" id="CHEBI:195366"/>
    </ligand>
</feature>
<keyword evidence="2 6" id="KW-0808">Transferase</keyword>
<dbReference type="InterPro" id="IPR002376">
    <property type="entry name" value="Formyl_transf_N"/>
</dbReference>
<dbReference type="GO" id="GO:0004644">
    <property type="term" value="F:phosphoribosylglycinamide formyltransferase activity"/>
    <property type="evidence" value="ECO:0007669"/>
    <property type="project" value="UniProtKB-UniRule"/>
</dbReference>
<gene>
    <name evidence="6" type="primary">purN</name>
    <name evidence="8" type="ORF">SAMN04488241_101237</name>
</gene>
<dbReference type="Gene3D" id="3.40.50.170">
    <property type="entry name" value="Formyl transferase, N-terminal domain"/>
    <property type="match status" value="1"/>
</dbReference>